<evidence type="ECO:0000313" key="1">
    <source>
        <dbReference type="EMBL" id="AQP45020.1"/>
    </source>
</evidence>
<sequence length="71" mass="7730">MSEQPALQITGATLTEEEAAAVVAVLTAASRGETLRSADDRPIAGGWGSYYRTVRSHLVTGRDAWRTFHRL</sequence>
<dbReference type="EMBL" id="CP019605">
    <property type="protein sequence ID" value="AQP45020.1"/>
    <property type="molecule type" value="Genomic_DNA"/>
</dbReference>
<protein>
    <submittedName>
        <fullName evidence="1">Uncharacterized protein</fullName>
    </submittedName>
</protein>
<dbReference type="GO" id="GO:0003989">
    <property type="term" value="F:acetyl-CoA carboxylase activity"/>
    <property type="evidence" value="ECO:0007669"/>
    <property type="project" value="InterPro"/>
</dbReference>
<dbReference type="InterPro" id="IPR032716">
    <property type="entry name" value="ACC_epsilon"/>
</dbReference>
<gene>
    <name evidence="1" type="ORF">RPIT_09660</name>
</gene>
<dbReference type="OrthoDB" id="3731319at2"/>
<name>A0A1Q2CG37_9ACTN</name>
<dbReference type="AlphaFoldDB" id="A0A1Q2CG37"/>
<dbReference type="Proteomes" id="UP000188324">
    <property type="component" value="Chromosome"/>
</dbReference>
<accession>A0A1Q2CG37</accession>
<reference evidence="1 2" key="1">
    <citation type="journal article" date="2016" name="Int. J. Syst. Evol. Microbiol.">
        <title>Tessaracoccus flavus sp. nov., isolated from the drainage system of a lindane-producing factory.</title>
        <authorList>
            <person name="Kumari R."/>
            <person name="Singh P."/>
            <person name="Schumann P."/>
            <person name="Lal R."/>
        </authorList>
    </citation>
    <scope>NUCLEOTIDE SEQUENCE [LARGE SCALE GENOMIC DNA]</scope>
    <source>
        <strain evidence="1 2">RP1T</strain>
    </source>
</reference>
<dbReference type="Pfam" id="PF13822">
    <property type="entry name" value="ACC_epsilon"/>
    <property type="match status" value="1"/>
</dbReference>
<organism evidence="1 2">
    <name type="scientific">Tessaracoccus flavus</name>
    <dbReference type="NCBI Taxonomy" id="1610493"/>
    <lineage>
        <taxon>Bacteria</taxon>
        <taxon>Bacillati</taxon>
        <taxon>Actinomycetota</taxon>
        <taxon>Actinomycetes</taxon>
        <taxon>Propionibacteriales</taxon>
        <taxon>Propionibacteriaceae</taxon>
        <taxon>Tessaracoccus</taxon>
    </lineage>
</organism>
<proteinExistence type="predicted"/>
<dbReference type="RefSeq" id="WP_077342666.1">
    <property type="nucleotide sequence ID" value="NZ_CP019605.1"/>
</dbReference>
<evidence type="ECO:0000313" key="2">
    <source>
        <dbReference type="Proteomes" id="UP000188324"/>
    </source>
</evidence>
<dbReference type="GO" id="GO:0004658">
    <property type="term" value="F:propionyl-CoA carboxylase activity"/>
    <property type="evidence" value="ECO:0007669"/>
    <property type="project" value="InterPro"/>
</dbReference>
<keyword evidence="2" id="KW-1185">Reference proteome</keyword>
<dbReference type="KEGG" id="tfl:RPIT_09660"/>
<dbReference type="STRING" id="1610493.RPIT_09660"/>